<protein>
    <recommendedName>
        <fullName evidence="3">Protein kinase domain-containing protein</fullName>
    </recommendedName>
</protein>
<keyword evidence="2" id="KW-0812">Transmembrane</keyword>
<feature type="transmembrane region" description="Helical" evidence="2">
    <location>
        <begin position="564"/>
        <end position="587"/>
    </location>
</feature>
<feature type="transmembrane region" description="Helical" evidence="2">
    <location>
        <begin position="44"/>
        <end position="63"/>
    </location>
</feature>
<dbReference type="PROSITE" id="PS50011">
    <property type="entry name" value="PROTEIN_KINASE_DOM"/>
    <property type="match status" value="1"/>
</dbReference>
<feature type="transmembrane region" description="Helical" evidence="2">
    <location>
        <begin position="135"/>
        <end position="152"/>
    </location>
</feature>
<dbReference type="PANTHER" id="PTHR44329">
    <property type="entry name" value="SERINE/THREONINE-PROTEIN KINASE TNNI3K-RELATED"/>
    <property type="match status" value="1"/>
</dbReference>
<evidence type="ECO:0000259" key="3">
    <source>
        <dbReference type="PROSITE" id="PS50011"/>
    </source>
</evidence>
<feature type="transmembrane region" description="Helical" evidence="2">
    <location>
        <begin position="238"/>
        <end position="262"/>
    </location>
</feature>
<feature type="domain" description="Protein kinase" evidence="3">
    <location>
        <begin position="753"/>
        <end position="1035"/>
    </location>
</feature>
<evidence type="ECO:0000256" key="2">
    <source>
        <dbReference type="SAM" id="Phobius"/>
    </source>
</evidence>
<keyword evidence="2" id="KW-1133">Transmembrane helix</keyword>
<keyword evidence="2" id="KW-0472">Membrane</keyword>
<gene>
    <name evidence="4" type="ORF">TrVE_jg13598</name>
</gene>
<dbReference type="SMART" id="SM00220">
    <property type="entry name" value="S_TKc"/>
    <property type="match status" value="1"/>
</dbReference>
<dbReference type="GO" id="GO:0004674">
    <property type="term" value="F:protein serine/threonine kinase activity"/>
    <property type="evidence" value="ECO:0007669"/>
    <property type="project" value="TreeGrafter"/>
</dbReference>
<keyword evidence="5" id="KW-1185">Reference proteome</keyword>
<feature type="transmembrane region" description="Helical" evidence="2">
    <location>
        <begin position="484"/>
        <end position="503"/>
    </location>
</feature>
<feature type="region of interest" description="Disordered" evidence="1">
    <location>
        <begin position="649"/>
        <end position="690"/>
    </location>
</feature>
<evidence type="ECO:0000313" key="5">
    <source>
        <dbReference type="Proteomes" id="UP001165160"/>
    </source>
</evidence>
<dbReference type="InterPro" id="IPR000719">
    <property type="entry name" value="Prot_kinase_dom"/>
</dbReference>
<dbReference type="EMBL" id="BRXX01000046">
    <property type="protein sequence ID" value="GMH85185.1"/>
    <property type="molecule type" value="Genomic_DNA"/>
</dbReference>
<feature type="compositionally biased region" description="Low complexity" evidence="1">
    <location>
        <begin position="652"/>
        <end position="662"/>
    </location>
</feature>
<dbReference type="AlphaFoldDB" id="A0A9W7BC13"/>
<dbReference type="Pfam" id="PF00069">
    <property type="entry name" value="Pkinase"/>
    <property type="match status" value="1"/>
</dbReference>
<dbReference type="SUPFAM" id="SSF56112">
    <property type="entry name" value="Protein kinase-like (PK-like)"/>
    <property type="match status" value="1"/>
</dbReference>
<comment type="caution">
    <text evidence="4">The sequence shown here is derived from an EMBL/GenBank/DDBJ whole genome shotgun (WGS) entry which is preliminary data.</text>
</comment>
<dbReference type="InterPro" id="IPR051681">
    <property type="entry name" value="Ser/Thr_Kinases-Pseudokinases"/>
</dbReference>
<feature type="transmembrane region" description="Helical" evidence="2">
    <location>
        <begin position="332"/>
        <end position="351"/>
    </location>
</feature>
<feature type="transmembrane region" description="Helical" evidence="2">
    <location>
        <begin position="389"/>
        <end position="410"/>
    </location>
</feature>
<dbReference type="GO" id="GO:0005524">
    <property type="term" value="F:ATP binding"/>
    <property type="evidence" value="ECO:0007669"/>
    <property type="project" value="InterPro"/>
</dbReference>
<dbReference type="InterPro" id="IPR008271">
    <property type="entry name" value="Ser/Thr_kinase_AS"/>
</dbReference>
<accession>A0A9W7BC13</accession>
<dbReference type="Gene3D" id="1.10.510.10">
    <property type="entry name" value="Transferase(Phosphotransferase) domain 1"/>
    <property type="match status" value="1"/>
</dbReference>
<evidence type="ECO:0000256" key="1">
    <source>
        <dbReference type="SAM" id="MobiDB-lite"/>
    </source>
</evidence>
<evidence type="ECO:0000313" key="4">
    <source>
        <dbReference type="EMBL" id="GMH85185.1"/>
    </source>
</evidence>
<sequence length="1060" mass="118263">MLVSRLPYSKVTEAEFGVDTLPQACYNSTFAVTSRKSGEVHNEWALCVLCALMLSFGSGVAYYHGVTNYSYMMVRERGRGENGFGEPRAMTYEECKGLMGHLPFKVNLARDVAGVCFVLTSALTDFSWSWWWGEWVYMLLMVIFHGLSDLTIQSQKLMAIENAGAISVVPETLHIQLKRRNTVIPTHLKRTSGDEEEEEEDNYNSTIGIRTMMSSSTSRLQTTDTSSSYTQLINALKAFASPLTIISVCAIYSLVVINAFLYSGLVGKFFILQVAHRCMAEAVMTFGRLEHLAVYENFGEGSPIKRSVKSCLFDAFFSIVGRLLLSNMGGEGGTLVNIFLMAVFQALFRATSIQRDLWAMSKFSSYRDLLTKNQKETTEKVKKLVTCSIFLQMIIESWSIIMSTLVYFIFSRHRMVFDFGYPTGEAVEAGTLGVQKMYELACEIGVGTANAQPPLPPAVSIMYLQKYEICSFGEILDDIDHHSLFLGHLCACITALLAAIVSFKSVPLAMFCESDDPCSCPRFFFKQYDKYCEVTAVSEEDFENSVTVTSAVLEEEESFTNNTLFYVLLGIVVLLINSLAAGVMITAMKRKKEAQELDAMKKKINDQKIDKDKMAMILQALGLNENHKAEPHASATTLMKIIPMLTKNNIKSTDSPRSASPTSPSPSSPKRKASPLSQTLAAPGSPKTEINEVFKKYESAKTVDLVSPRMQPANQEEQTDHVQQEHGKHEKMRLAQASTSVFKSLQIKSEEIEVLQYSIAKGAFGEIHKAQYKGQYVALKTLLHLEEDSLHEFKQEILLNAQLQHPNVVRLVGACWDRSMIAIVLEFAEGGSLDTALKANFKSGWNWSDPLLKIVIDIASGLEFMHRTPYYDDATQTLQNTILHRDMKPSNVLLTKSLTAKLADFGTSKAIDQSAEQTIVGTPVFMAPEVYQGGMYDHSADVFSFGMTVWAISVGHDKLFKRLIKKMRRKVGANSAAVQKVMHAIAVGELRPSLTEEVHNNMPASLRTLIESCWLHNKRQRPKMSEVLTTLKTTVSADIEAMFKSKLRFEVESLRGPTRG</sequence>
<dbReference type="Gene3D" id="3.30.200.20">
    <property type="entry name" value="Phosphorylase Kinase, domain 1"/>
    <property type="match status" value="1"/>
</dbReference>
<dbReference type="InterPro" id="IPR011009">
    <property type="entry name" value="Kinase-like_dom_sf"/>
</dbReference>
<name>A0A9W7BC13_9STRA</name>
<reference evidence="5" key="1">
    <citation type="journal article" date="2023" name="Commun. Biol.">
        <title>Genome analysis of Parmales, the sister group of diatoms, reveals the evolutionary specialization of diatoms from phago-mixotrophs to photoautotrophs.</title>
        <authorList>
            <person name="Ban H."/>
            <person name="Sato S."/>
            <person name="Yoshikawa S."/>
            <person name="Yamada K."/>
            <person name="Nakamura Y."/>
            <person name="Ichinomiya M."/>
            <person name="Sato N."/>
            <person name="Blanc-Mathieu R."/>
            <person name="Endo H."/>
            <person name="Kuwata A."/>
            <person name="Ogata H."/>
        </authorList>
    </citation>
    <scope>NUCLEOTIDE SEQUENCE [LARGE SCALE GENOMIC DNA]</scope>
    <source>
        <strain evidence="5">NIES 3699</strain>
    </source>
</reference>
<dbReference type="PROSITE" id="PS00108">
    <property type="entry name" value="PROTEIN_KINASE_ST"/>
    <property type="match status" value="1"/>
</dbReference>
<dbReference type="Proteomes" id="UP001165160">
    <property type="component" value="Unassembled WGS sequence"/>
</dbReference>
<organism evidence="4 5">
    <name type="scientific">Triparma verrucosa</name>
    <dbReference type="NCBI Taxonomy" id="1606542"/>
    <lineage>
        <taxon>Eukaryota</taxon>
        <taxon>Sar</taxon>
        <taxon>Stramenopiles</taxon>
        <taxon>Ochrophyta</taxon>
        <taxon>Bolidophyceae</taxon>
        <taxon>Parmales</taxon>
        <taxon>Triparmaceae</taxon>
        <taxon>Triparma</taxon>
    </lineage>
</organism>
<proteinExistence type="predicted"/>